<sequence>MAYDWRDEHIERFDEELCQLRDHGVEMTRFGCRGVIRKTSGA</sequence>
<reference evidence="1" key="1">
    <citation type="submission" date="2018-05" db="EMBL/GenBank/DDBJ databases">
        <authorList>
            <person name="Lanie J.A."/>
            <person name="Ng W.-L."/>
            <person name="Kazmierczak K.M."/>
            <person name="Andrzejewski T.M."/>
            <person name="Davidsen T.M."/>
            <person name="Wayne K.J."/>
            <person name="Tettelin H."/>
            <person name="Glass J.I."/>
            <person name="Rusch D."/>
            <person name="Podicherti R."/>
            <person name="Tsui H.-C.T."/>
            <person name="Winkler M.E."/>
        </authorList>
    </citation>
    <scope>NUCLEOTIDE SEQUENCE</scope>
</reference>
<feature type="non-terminal residue" evidence="1">
    <location>
        <position position="42"/>
    </location>
</feature>
<dbReference type="AlphaFoldDB" id="A0A382ZII6"/>
<evidence type="ECO:0000313" key="1">
    <source>
        <dbReference type="EMBL" id="SVD95357.1"/>
    </source>
</evidence>
<accession>A0A382ZII6</accession>
<name>A0A382ZII6_9ZZZZ</name>
<protein>
    <submittedName>
        <fullName evidence="1">Uncharacterized protein</fullName>
    </submittedName>
</protein>
<gene>
    <name evidence="1" type="ORF">METZ01_LOCUS448211</name>
</gene>
<dbReference type="EMBL" id="UINC01184237">
    <property type="protein sequence ID" value="SVD95357.1"/>
    <property type="molecule type" value="Genomic_DNA"/>
</dbReference>
<proteinExistence type="predicted"/>
<organism evidence="1">
    <name type="scientific">marine metagenome</name>
    <dbReference type="NCBI Taxonomy" id="408172"/>
    <lineage>
        <taxon>unclassified sequences</taxon>
        <taxon>metagenomes</taxon>
        <taxon>ecological metagenomes</taxon>
    </lineage>
</organism>